<dbReference type="Gene3D" id="6.10.160.20">
    <property type="match status" value="1"/>
</dbReference>
<dbReference type="Pfam" id="PF13867">
    <property type="entry name" value="SAP30_Sin3_bdg"/>
    <property type="match status" value="1"/>
</dbReference>
<evidence type="ECO:0000256" key="5">
    <source>
        <dbReference type="ARBA" id="ARBA00023163"/>
    </source>
</evidence>
<dbReference type="InterPro" id="IPR024145">
    <property type="entry name" value="His_deAcase_SAP30/SAP30L"/>
</dbReference>
<evidence type="ECO:0000256" key="2">
    <source>
        <dbReference type="ARBA" id="ARBA00006283"/>
    </source>
</evidence>
<protein>
    <submittedName>
        <fullName evidence="10">Histone deacetylase complex subunit SAP30, Sin3 binding domain</fullName>
    </submittedName>
</protein>
<feature type="domain" description="PUB 62/63 C-terminal" evidence="9">
    <location>
        <begin position="100"/>
        <end position="148"/>
    </location>
</feature>
<sequence length="313" mass="33594">MADRAGEADDVTRDAGADDAAANGARGGDDVDALIAAAGVDATGGRGAGDDGSDEGVARGEKRARGASEDGEDDDDDGEDGERGSGLEEFDDVLLLPRRTKVVISGNNRTKGKLVGMRAVVKKAVGLGGWHWLVLDNGQEVRLQRNALTVVEAPESQDGDGEDADDGEGDGEDIENGEDGEEEEEDGDDDEDDDDDDDDDSKDNMKTRLRRPTRIPGNGPPSQAAAAAMKRLQERRRSARPNCMSNFERLTLTTLLKYKKMYGLEPNAETDSDKTALTHEIAKHFMSQKLDEQKVLQDFMCAVADTTQVRPVG</sequence>
<feature type="domain" description="Histone deacetylase complex subunit SAP30 Sin3 binding" evidence="8">
    <location>
        <begin position="250"/>
        <end position="303"/>
    </location>
</feature>
<evidence type="ECO:0000256" key="4">
    <source>
        <dbReference type="ARBA" id="ARBA00023015"/>
    </source>
</evidence>
<dbReference type="FunCoup" id="A0A090N400">
    <property type="interactions" value="41"/>
</dbReference>
<feature type="region of interest" description="Disordered" evidence="7">
    <location>
        <begin position="40"/>
        <end position="92"/>
    </location>
</feature>
<dbReference type="GO" id="GO:0003712">
    <property type="term" value="F:transcription coregulator activity"/>
    <property type="evidence" value="ECO:0007669"/>
    <property type="project" value="TreeGrafter"/>
</dbReference>
<evidence type="ECO:0000256" key="3">
    <source>
        <dbReference type="ARBA" id="ARBA00022491"/>
    </source>
</evidence>
<dbReference type="Pfam" id="PF23112">
    <property type="entry name" value="PUB62-63_C"/>
    <property type="match status" value="1"/>
</dbReference>
<reference evidence="10 11" key="2">
    <citation type="journal article" date="2014" name="BMC Genomics">
        <title>An improved genome of the model marine alga Ostreococcus tauri unfolds by assessing Illumina de novo assemblies.</title>
        <authorList>
            <person name="Blanc-Mathieu R."/>
            <person name="Verhelst B."/>
            <person name="Derelle E."/>
            <person name="Rombauts S."/>
            <person name="Bouget F.Y."/>
            <person name="Carre I."/>
            <person name="Chateau A."/>
            <person name="Eyre-Walker A."/>
            <person name="Grimsley N."/>
            <person name="Moreau H."/>
            <person name="Piegu B."/>
            <person name="Rivals E."/>
            <person name="Schackwitz W."/>
            <person name="Van de Peer Y."/>
            <person name="Piganeau G."/>
        </authorList>
    </citation>
    <scope>NUCLEOTIDE SEQUENCE [LARGE SCALE GENOMIC DNA]</scope>
    <source>
        <strain evidence="11">OTTH 0595 / CCAP 157/2 / RCC745</strain>
    </source>
</reference>
<evidence type="ECO:0000313" key="11">
    <source>
        <dbReference type="Proteomes" id="UP000009170"/>
    </source>
</evidence>
<feature type="region of interest" description="Disordered" evidence="7">
    <location>
        <begin position="149"/>
        <end position="224"/>
    </location>
</feature>
<dbReference type="GO" id="GO:0000118">
    <property type="term" value="C:histone deacetylase complex"/>
    <property type="evidence" value="ECO:0007669"/>
    <property type="project" value="TreeGrafter"/>
</dbReference>
<accession>A0A090N400</accession>
<keyword evidence="3" id="KW-0678">Repressor</keyword>
<dbReference type="AlphaFoldDB" id="A0A090N400"/>
<dbReference type="RefSeq" id="XP_022839593.1">
    <property type="nucleotide sequence ID" value="XM_022983316.1"/>
</dbReference>
<comment type="similarity">
    <text evidence="2">Belongs to the SAP30 family.</text>
</comment>
<dbReference type="InterPro" id="IPR025718">
    <property type="entry name" value="SAP30_Sin3-bd"/>
</dbReference>
<feature type="compositionally biased region" description="Basic and acidic residues" evidence="7">
    <location>
        <begin position="1"/>
        <end position="16"/>
    </location>
</feature>
<dbReference type="KEGG" id="ota:OT_ostta09g01470"/>
<dbReference type="InterPro" id="IPR057649">
    <property type="entry name" value="PUB62-63_C"/>
</dbReference>
<name>A0A090N400_OSTTA</name>
<dbReference type="InParanoid" id="A0A090N400"/>
<comment type="subcellular location">
    <subcellularLocation>
        <location evidence="1">Nucleus</location>
    </subcellularLocation>
</comment>
<evidence type="ECO:0000256" key="7">
    <source>
        <dbReference type="SAM" id="MobiDB-lite"/>
    </source>
</evidence>
<feature type="compositionally biased region" description="Acidic residues" evidence="7">
    <location>
        <begin position="155"/>
        <end position="201"/>
    </location>
</feature>
<feature type="region of interest" description="Disordered" evidence="7">
    <location>
        <begin position="1"/>
        <end position="28"/>
    </location>
</feature>
<evidence type="ECO:0000259" key="8">
    <source>
        <dbReference type="Pfam" id="PF13867"/>
    </source>
</evidence>
<dbReference type="Proteomes" id="UP000009170">
    <property type="component" value="Unassembled WGS sequence"/>
</dbReference>
<feature type="compositionally biased region" description="Acidic residues" evidence="7">
    <location>
        <begin position="69"/>
        <end position="80"/>
    </location>
</feature>
<organism evidence="10 11">
    <name type="scientific">Ostreococcus tauri</name>
    <name type="common">Marine green alga</name>
    <dbReference type="NCBI Taxonomy" id="70448"/>
    <lineage>
        <taxon>Eukaryota</taxon>
        <taxon>Viridiplantae</taxon>
        <taxon>Chlorophyta</taxon>
        <taxon>Mamiellophyceae</taxon>
        <taxon>Mamiellales</taxon>
        <taxon>Bathycoccaceae</taxon>
        <taxon>Ostreococcus</taxon>
    </lineage>
</organism>
<proteinExistence type="inferred from homology"/>
<evidence type="ECO:0000256" key="6">
    <source>
        <dbReference type="ARBA" id="ARBA00023242"/>
    </source>
</evidence>
<evidence type="ECO:0000256" key="1">
    <source>
        <dbReference type="ARBA" id="ARBA00004123"/>
    </source>
</evidence>
<keyword evidence="11" id="KW-1185">Reference proteome</keyword>
<keyword evidence="6" id="KW-0539">Nucleus</keyword>
<dbReference type="OrthoDB" id="498664at2759"/>
<keyword evidence="5" id="KW-0804">Transcription</keyword>
<gene>
    <name evidence="10" type="ORF">OT_ostta09g01470</name>
</gene>
<dbReference type="PANTHER" id="PTHR13286">
    <property type="entry name" value="SAP30"/>
    <property type="match status" value="1"/>
</dbReference>
<reference evidence="11" key="1">
    <citation type="journal article" date="2006" name="Proc. Natl. Acad. Sci. U.S.A.">
        <title>Genome analysis of the smallest free-living eukaryote Ostreococcus tauri unveils many unique features.</title>
        <authorList>
            <person name="Derelle E."/>
            <person name="Ferraz C."/>
            <person name="Rombauts S."/>
            <person name="Rouze P."/>
            <person name="Worden A.Z."/>
            <person name="Robbens S."/>
            <person name="Partensky F."/>
            <person name="Degroeve S."/>
            <person name="Echeynie S."/>
            <person name="Cooke R."/>
            <person name="Saeys Y."/>
            <person name="Wuyts J."/>
            <person name="Jabbari K."/>
            <person name="Bowler C."/>
            <person name="Panaud O."/>
            <person name="Piegu B."/>
            <person name="Ball S.G."/>
            <person name="Ral J.-P."/>
            <person name="Bouget F.-Y."/>
            <person name="Piganeau G."/>
            <person name="De Baets B."/>
            <person name="Picard A."/>
            <person name="Delseny M."/>
            <person name="Demaille J."/>
            <person name="Van de Peer Y."/>
            <person name="Moreau H."/>
        </authorList>
    </citation>
    <scope>NUCLEOTIDE SEQUENCE [LARGE SCALE GENOMIC DNA]</scope>
    <source>
        <strain evidence="11">OTTH 0595 / CCAP 157/2 / RCC745</strain>
    </source>
</reference>
<evidence type="ECO:0000259" key="9">
    <source>
        <dbReference type="Pfam" id="PF23112"/>
    </source>
</evidence>
<dbReference type="InterPro" id="IPR038291">
    <property type="entry name" value="SAP30_C_sf"/>
</dbReference>
<dbReference type="GO" id="GO:0006355">
    <property type="term" value="P:regulation of DNA-templated transcription"/>
    <property type="evidence" value="ECO:0007669"/>
    <property type="project" value="TreeGrafter"/>
</dbReference>
<feature type="compositionally biased region" description="Basic and acidic residues" evidence="7">
    <location>
        <begin position="56"/>
        <end position="68"/>
    </location>
</feature>
<dbReference type="PANTHER" id="PTHR13286:SF6">
    <property type="entry name" value="HISTONE DEACETYLASE COMPLEX SUBUNIT SAP30L-RELATED"/>
    <property type="match status" value="1"/>
</dbReference>
<evidence type="ECO:0000313" key="10">
    <source>
        <dbReference type="EMBL" id="CEF99003.1"/>
    </source>
</evidence>
<dbReference type="GeneID" id="9832002"/>
<comment type="caution">
    <text evidence="10">The sequence shown here is derived from an EMBL/GenBank/DDBJ whole genome shotgun (WGS) entry which is preliminary data.</text>
</comment>
<keyword evidence="4" id="KW-0805">Transcription regulation</keyword>
<dbReference type="EMBL" id="CAID01000009">
    <property type="protein sequence ID" value="CEF99003.1"/>
    <property type="molecule type" value="Genomic_DNA"/>
</dbReference>